<proteinExistence type="predicted"/>
<sequence length="610" mass="69151">MNPTPVLLCPGLYDADESLRDVARFQDSEEVPQGLKIYSINSSPIAYLPPELLSKIFLLYQRSIQGPETDLYEQTCIDHPKPPRDYLMPLEWIKLIHVSKRWREVGKNLKELWSHFSFRYFLLERDLIMARSDGRNLVFRDSIGDESIALCGLFFYEHLHRLREIDVSGYDILSRVLNPHVIPATTLPSNLCCLRLACSVSGLSALADVDLLAAFLSRTPDLKVLEIDFPLKWNAPDLKLAGLTHLKIMHGDHISKPLASEFFQAIASLETLQLLHLVGDALPRRVGDPPVAFSHLERQRTCLADTLRVLILDSGVDSLHFLLDNITVPQKTQIRLRSSRCPERTNIPYLVMIISRLKHICWPFNTLLLDAELSIHTMVMEFSSRQFLNHDGSGSVYAHSLKLQIYADTPITCPKFASDNDPVNMNDSLINIELPWFPYNKPLESVCRDAPAFLSDICHIFQRHMRLSVLTLRVRDDGNISSLFTVGDTYFLDVFGQQPLLQKLYTNPPVLESLLRNLSPPIDEAQVKRKRMAAESPPTSLFPQLCFLHVSNNYRTCISDQAFCASLARRAKFCQALDTLSISSPSNLKGPYSSAALLQKQVSNLILRPH</sequence>
<dbReference type="EMBL" id="JAFIQS010000010">
    <property type="protein sequence ID" value="KAG5165061.1"/>
    <property type="molecule type" value="Genomic_DNA"/>
</dbReference>
<organism evidence="2">
    <name type="scientific">Psilocybe cubensis</name>
    <name type="common">Psychedelic mushroom</name>
    <name type="synonym">Stropharia cubensis</name>
    <dbReference type="NCBI Taxonomy" id="181762"/>
    <lineage>
        <taxon>Eukaryota</taxon>
        <taxon>Fungi</taxon>
        <taxon>Dikarya</taxon>
        <taxon>Basidiomycota</taxon>
        <taxon>Agaricomycotina</taxon>
        <taxon>Agaricomycetes</taxon>
        <taxon>Agaricomycetidae</taxon>
        <taxon>Agaricales</taxon>
        <taxon>Agaricineae</taxon>
        <taxon>Strophariaceae</taxon>
        <taxon>Psilocybe</taxon>
    </lineage>
</organism>
<gene>
    <name evidence="2" type="ORF">JR316_009755</name>
</gene>
<evidence type="ECO:0000259" key="1">
    <source>
        <dbReference type="Pfam" id="PF12937"/>
    </source>
</evidence>
<evidence type="ECO:0000313" key="2">
    <source>
        <dbReference type="EMBL" id="KAG5165061.1"/>
    </source>
</evidence>
<comment type="caution">
    <text evidence="2">The sequence shown here is derived from an EMBL/GenBank/DDBJ whole genome shotgun (WGS) entry which is preliminary data.</text>
</comment>
<dbReference type="OrthoDB" id="3172239at2759"/>
<dbReference type="AlphaFoldDB" id="A0A8H7XS86"/>
<dbReference type="Pfam" id="PF12937">
    <property type="entry name" value="F-box-like"/>
    <property type="match status" value="1"/>
</dbReference>
<name>A0A8H7XS86_PSICU</name>
<protein>
    <recommendedName>
        <fullName evidence="1">F-box domain-containing protein</fullName>
    </recommendedName>
</protein>
<accession>A0A8H7XS86</accession>
<feature type="domain" description="F-box" evidence="1">
    <location>
        <begin position="45"/>
        <end position="119"/>
    </location>
</feature>
<dbReference type="InterPro" id="IPR001810">
    <property type="entry name" value="F-box_dom"/>
</dbReference>
<reference evidence="2" key="1">
    <citation type="submission" date="2021-02" db="EMBL/GenBank/DDBJ databases">
        <title>Psilocybe cubensis genome.</title>
        <authorList>
            <person name="Mckernan K.J."/>
            <person name="Crawford S."/>
            <person name="Trippe A."/>
            <person name="Kane L.T."/>
            <person name="Mclaughlin S."/>
        </authorList>
    </citation>
    <scope>NUCLEOTIDE SEQUENCE [LARGE SCALE GENOMIC DNA]</scope>
    <source>
        <strain evidence="2">MGC-MH-2018</strain>
    </source>
</reference>